<evidence type="ECO:0000256" key="3">
    <source>
        <dbReference type="ARBA" id="ARBA00022630"/>
    </source>
</evidence>
<gene>
    <name evidence="10" type="ORF">IWT30_00751</name>
</gene>
<evidence type="ECO:0000259" key="8">
    <source>
        <dbReference type="Pfam" id="PF02852"/>
    </source>
</evidence>
<dbReference type="Gene3D" id="3.50.50.60">
    <property type="entry name" value="FAD/NAD(P)-binding domain"/>
    <property type="match status" value="2"/>
</dbReference>
<keyword evidence="7" id="KW-0676">Redox-active center</keyword>
<accession>A0A1Z5IAI6</accession>
<dbReference type="InterPro" id="IPR050260">
    <property type="entry name" value="FAD-bd_OxRdtase"/>
</dbReference>
<keyword evidence="3" id="KW-0285">Flavoprotein</keyword>
<name>A0A1Z5IAI6_9LACO</name>
<evidence type="ECO:0000256" key="7">
    <source>
        <dbReference type="ARBA" id="ARBA00023284"/>
    </source>
</evidence>
<dbReference type="AlphaFoldDB" id="A0A1Z5IAI6"/>
<dbReference type="InterPro" id="IPR036188">
    <property type="entry name" value="FAD/NAD-bd_sf"/>
</dbReference>
<dbReference type="InterPro" id="IPR004099">
    <property type="entry name" value="Pyr_nucl-diS_OxRdtase_dimer"/>
</dbReference>
<evidence type="ECO:0000313" key="11">
    <source>
        <dbReference type="Proteomes" id="UP000198374"/>
    </source>
</evidence>
<dbReference type="InterPro" id="IPR016156">
    <property type="entry name" value="FAD/NAD-linked_Rdtase_dimer_sf"/>
</dbReference>
<keyword evidence="6" id="KW-0558">Oxidation</keyword>
<reference evidence="10 11" key="1">
    <citation type="submission" date="2015-11" db="EMBL/GenBank/DDBJ databases">
        <title>Draft genome sequences of new species of the genus Lactobacillus isolated from orchardgrass silage.</title>
        <authorList>
            <person name="Tohno M."/>
            <person name="Tanizawa Y."/>
            <person name="Arita M."/>
        </authorList>
    </citation>
    <scope>NUCLEOTIDE SEQUENCE [LARGE SCALE GENOMIC DNA]</scope>
    <source>
        <strain evidence="10 11">IWT30</strain>
    </source>
</reference>
<dbReference type="PRINTS" id="PR00368">
    <property type="entry name" value="FADPNR"/>
</dbReference>
<keyword evidence="11" id="KW-1185">Reference proteome</keyword>
<evidence type="ECO:0000313" key="10">
    <source>
        <dbReference type="EMBL" id="GAW98792.1"/>
    </source>
</evidence>
<evidence type="ECO:0000256" key="6">
    <source>
        <dbReference type="ARBA" id="ARBA00023097"/>
    </source>
</evidence>
<evidence type="ECO:0000256" key="2">
    <source>
        <dbReference type="ARBA" id="ARBA00009130"/>
    </source>
</evidence>
<protein>
    <submittedName>
        <fullName evidence="10">NADH oxidase</fullName>
    </submittedName>
</protein>
<dbReference type="PANTHER" id="PTHR43429">
    <property type="entry name" value="PYRIDINE NUCLEOTIDE-DISULFIDE OXIDOREDUCTASE DOMAIN-CONTAINING"/>
    <property type="match status" value="1"/>
</dbReference>
<comment type="similarity">
    <text evidence="2">Belongs to the class-III pyridine nucleotide-disulfide oxidoreductase family.</text>
</comment>
<dbReference type="SUPFAM" id="SSF55424">
    <property type="entry name" value="FAD/NAD-linked reductases, dimerisation (C-terminal) domain"/>
    <property type="match status" value="1"/>
</dbReference>
<evidence type="ECO:0000256" key="1">
    <source>
        <dbReference type="ARBA" id="ARBA00001974"/>
    </source>
</evidence>
<dbReference type="Pfam" id="PF02852">
    <property type="entry name" value="Pyr_redox_dim"/>
    <property type="match status" value="1"/>
</dbReference>
<dbReference type="InterPro" id="IPR023753">
    <property type="entry name" value="FAD/NAD-binding_dom"/>
</dbReference>
<evidence type="ECO:0000256" key="5">
    <source>
        <dbReference type="ARBA" id="ARBA00023002"/>
    </source>
</evidence>
<organism evidence="10 11">
    <name type="scientific">Secundilactobacillus mixtipabuli</name>
    <dbReference type="NCBI Taxonomy" id="1435342"/>
    <lineage>
        <taxon>Bacteria</taxon>
        <taxon>Bacillati</taxon>
        <taxon>Bacillota</taxon>
        <taxon>Bacilli</taxon>
        <taxon>Lactobacillales</taxon>
        <taxon>Lactobacillaceae</taxon>
        <taxon>Secundilactobacillus</taxon>
    </lineage>
</organism>
<keyword evidence="4" id="KW-0274">FAD</keyword>
<evidence type="ECO:0000259" key="9">
    <source>
        <dbReference type="Pfam" id="PF07992"/>
    </source>
</evidence>
<feature type="domain" description="Pyridine nucleotide-disulphide oxidoreductase dimerisation" evidence="8">
    <location>
        <begin position="333"/>
        <end position="427"/>
    </location>
</feature>
<comment type="cofactor">
    <cofactor evidence="1">
        <name>FAD</name>
        <dbReference type="ChEBI" id="CHEBI:57692"/>
    </cofactor>
</comment>
<dbReference type="Gene3D" id="3.30.390.30">
    <property type="match status" value="1"/>
</dbReference>
<feature type="domain" description="FAD/NAD(P)-binding" evidence="9">
    <location>
        <begin position="1"/>
        <end position="306"/>
    </location>
</feature>
<dbReference type="Pfam" id="PF07992">
    <property type="entry name" value="Pyr_redox_2"/>
    <property type="match status" value="1"/>
</dbReference>
<sequence>MKVIIIGCTHAGTVAATEILKNHPETDLTIYERTDNFSFLSCGISLYLEGKVNKLEDMFYSSPQELRDMGATVHDQHDVLKVDAKSHTIQVANMKTGEVFNDAYDKLIMTTGSSVMVPPLYGIDNTRVLLCKNYQQAQEIYQAAQKFHNIAIIGAGYAGVEFAEALSGTGHHVTLFQARSQVLNNYVDDQMSDWAVQQLQAHGVDVHLGTEVSAFTGDDNADQITIETNHGNFKTEIALVSTGFTPNTDLLAGQVKIEHHGSFLTNRFLQTTNPDIYAAGDCCMVRFNPTGTPAYTPLASVAIRQGMLVAHNIFDHTHPYIGTQASSALSLYDHALATTGLTLKHALKRGIEADSVTFDGTWRPDYMPSTDRLTIVLVYDKKSRRVLGAQFLSKHDITQSANAISVAIQNNNTIDDLAFVDMLFQPNFDYPFNYVNQVAQLAINQEAAAGRTQPNFTAPGYEKPDQKL</sequence>
<keyword evidence="5" id="KW-0560">Oxidoreductase</keyword>
<dbReference type="EMBL" id="BCMF01000003">
    <property type="protein sequence ID" value="GAW98792.1"/>
    <property type="molecule type" value="Genomic_DNA"/>
</dbReference>
<dbReference type="GO" id="GO:0016491">
    <property type="term" value="F:oxidoreductase activity"/>
    <property type="evidence" value="ECO:0007669"/>
    <property type="project" value="UniProtKB-KW"/>
</dbReference>
<evidence type="ECO:0000256" key="4">
    <source>
        <dbReference type="ARBA" id="ARBA00022827"/>
    </source>
</evidence>
<proteinExistence type="inferred from homology"/>
<dbReference type="PRINTS" id="PR00411">
    <property type="entry name" value="PNDRDTASEI"/>
</dbReference>
<dbReference type="RefSeq" id="WP_089108596.1">
    <property type="nucleotide sequence ID" value="NZ_BCMF01000003.1"/>
</dbReference>
<dbReference type="PANTHER" id="PTHR43429:SF1">
    <property type="entry name" value="NAD(P)H SULFUR OXIDOREDUCTASE (COA-DEPENDENT)"/>
    <property type="match status" value="1"/>
</dbReference>
<dbReference type="OrthoDB" id="9802028at2"/>
<dbReference type="Proteomes" id="UP000198374">
    <property type="component" value="Unassembled WGS sequence"/>
</dbReference>
<comment type="caution">
    <text evidence="10">The sequence shown here is derived from an EMBL/GenBank/DDBJ whole genome shotgun (WGS) entry which is preliminary data.</text>
</comment>
<dbReference type="SUPFAM" id="SSF51905">
    <property type="entry name" value="FAD/NAD(P)-binding domain"/>
    <property type="match status" value="1"/>
</dbReference>